<keyword evidence="2" id="KW-1185">Reference proteome</keyword>
<dbReference type="RefSeq" id="WP_323323031.1">
    <property type="nucleotide sequence ID" value="NZ_JAYFSI010000001.1"/>
</dbReference>
<dbReference type="InterPro" id="IPR009380">
    <property type="entry name" value="DUF1036"/>
</dbReference>
<comment type="caution">
    <text evidence="1">The sequence shown here is derived from an EMBL/GenBank/DDBJ whole genome shotgun (WGS) entry which is preliminary data.</text>
</comment>
<evidence type="ECO:0000313" key="2">
    <source>
        <dbReference type="Proteomes" id="UP001304298"/>
    </source>
</evidence>
<organism evidence="1 2">
    <name type="scientific">Amycolatopsis heterodermiae</name>
    <dbReference type="NCBI Taxonomy" id="3110235"/>
    <lineage>
        <taxon>Bacteria</taxon>
        <taxon>Bacillati</taxon>
        <taxon>Actinomycetota</taxon>
        <taxon>Actinomycetes</taxon>
        <taxon>Pseudonocardiales</taxon>
        <taxon>Pseudonocardiaceae</taxon>
        <taxon>Amycolatopsis</taxon>
    </lineage>
</organism>
<name>A0ABU5QY19_9PSEU</name>
<dbReference type="Pfam" id="PF06282">
    <property type="entry name" value="DUF1036"/>
    <property type="match status" value="1"/>
</dbReference>
<accession>A0ABU5QY19</accession>
<sequence>MIDPFTAAHVVGGGYRLYKWLQQCVECGLTVHNKDRKALYFAVCWVHDKGSESWGWYKVPKYESRTIGVPVPRIGSSTFYLYARNNKGERWSGTKNFYVANPQGKLVDGQSFTVVDAATNSPELVRNQGVSRLAVVSGTAKVMTGDDSFSFAG</sequence>
<gene>
    <name evidence="1" type="ORF">VA596_02155</name>
</gene>
<reference evidence="1 2" key="1">
    <citation type="submission" date="2023-12" db="EMBL/GenBank/DDBJ databases">
        <title>Amycolatopsis sp. V23-08.</title>
        <authorList>
            <person name="Somphong A."/>
        </authorList>
    </citation>
    <scope>NUCLEOTIDE SEQUENCE [LARGE SCALE GENOMIC DNA]</scope>
    <source>
        <strain evidence="1 2">V23-08</strain>
    </source>
</reference>
<dbReference type="Proteomes" id="UP001304298">
    <property type="component" value="Unassembled WGS sequence"/>
</dbReference>
<protein>
    <submittedName>
        <fullName evidence="1">DUF1036 domain-containing protein</fullName>
    </submittedName>
</protein>
<evidence type="ECO:0000313" key="1">
    <source>
        <dbReference type="EMBL" id="MEA5358324.1"/>
    </source>
</evidence>
<proteinExistence type="predicted"/>
<dbReference type="EMBL" id="JAYFSI010000001">
    <property type="protein sequence ID" value="MEA5358324.1"/>
    <property type="molecule type" value="Genomic_DNA"/>
</dbReference>